<sequence>MSDKMVFHAKSIRKGEDHGQIEEISRCSIVVVFQEVSFWMEPVGMVPYATVAYVNEE</sequence>
<keyword evidence="2" id="KW-1185">Reference proteome</keyword>
<accession>A0A2T2N0B7</accession>
<reference evidence="1 2" key="1">
    <citation type="journal article" date="2018" name="Front. Microbiol.">
        <title>Genome-Wide Analysis of Corynespora cassiicola Leaf Fall Disease Putative Effectors.</title>
        <authorList>
            <person name="Lopez D."/>
            <person name="Ribeiro S."/>
            <person name="Label P."/>
            <person name="Fumanal B."/>
            <person name="Venisse J.S."/>
            <person name="Kohler A."/>
            <person name="de Oliveira R.R."/>
            <person name="Labutti K."/>
            <person name="Lipzen A."/>
            <person name="Lail K."/>
            <person name="Bauer D."/>
            <person name="Ohm R.A."/>
            <person name="Barry K.W."/>
            <person name="Spatafora J."/>
            <person name="Grigoriev I.V."/>
            <person name="Martin F.M."/>
            <person name="Pujade-Renaud V."/>
        </authorList>
    </citation>
    <scope>NUCLEOTIDE SEQUENCE [LARGE SCALE GENOMIC DNA]</scope>
    <source>
        <strain evidence="1 2">Philippines</strain>
    </source>
</reference>
<dbReference type="AlphaFoldDB" id="A0A2T2N0B7"/>
<proteinExistence type="predicted"/>
<protein>
    <submittedName>
        <fullName evidence="1">Uncharacterized protein</fullName>
    </submittedName>
</protein>
<evidence type="ECO:0000313" key="1">
    <source>
        <dbReference type="EMBL" id="PSN58864.1"/>
    </source>
</evidence>
<gene>
    <name evidence="1" type="ORF">BS50DRAFT_580404</name>
</gene>
<dbReference type="Proteomes" id="UP000240883">
    <property type="component" value="Unassembled WGS sequence"/>
</dbReference>
<organism evidence="1 2">
    <name type="scientific">Corynespora cassiicola Philippines</name>
    <dbReference type="NCBI Taxonomy" id="1448308"/>
    <lineage>
        <taxon>Eukaryota</taxon>
        <taxon>Fungi</taxon>
        <taxon>Dikarya</taxon>
        <taxon>Ascomycota</taxon>
        <taxon>Pezizomycotina</taxon>
        <taxon>Dothideomycetes</taxon>
        <taxon>Pleosporomycetidae</taxon>
        <taxon>Pleosporales</taxon>
        <taxon>Corynesporascaceae</taxon>
        <taxon>Corynespora</taxon>
    </lineage>
</organism>
<dbReference type="EMBL" id="KZ678186">
    <property type="protein sequence ID" value="PSN58864.1"/>
    <property type="molecule type" value="Genomic_DNA"/>
</dbReference>
<evidence type="ECO:0000313" key="2">
    <source>
        <dbReference type="Proteomes" id="UP000240883"/>
    </source>
</evidence>
<name>A0A2T2N0B7_CORCC</name>